<keyword evidence="1" id="KW-0446">Lipid-binding</keyword>
<dbReference type="PROSITE" id="PS51482">
    <property type="entry name" value="DEGV"/>
    <property type="match status" value="1"/>
</dbReference>
<dbReference type="KEGG" id="pml:ATP_00094"/>
<evidence type="ECO:0000313" key="3">
    <source>
        <dbReference type="EMBL" id="CAP18282.1"/>
    </source>
</evidence>
<dbReference type="InterPro" id="IPR003797">
    <property type="entry name" value="DegV"/>
</dbReference>
<dbReference type="Pfam" id="PF02645">
    <property type="entry name" value="DegV"/>
    <property type="match status" value="1"/>
</dbReference>
<dbReference type="GO" id="GO:0008289">
    <property type="term" value="F:lipid binding"/>
    <property type="evidence" value="ECO:0007669"/>
    <property type="project" value="UniProtKB-KW"/>
</dbReference>
<dbReference type="HOGENOM" id="CLU_048251_4_3_14"/>
<dbReference type="AlphaFoldDB" id="B3R0B7"/>
<dbReference type="NCBIfam" id="TIGR00762">
    <property type="entry name" value="DegV"/>
    <property type="match status" value="1"/>
</dbReference>
<proteinExistence type="predicted"/>
<dbReference type="Gene3D" id="3.40.50.10170">
    <property type="match status" value="1"/>
</dbReference>
<keyword evidence="4" id="KW-1185">Reference proteome</keyword>
<name>B3R0B7_PHYMT</name>
<evidence type="ECO:0000256" key="1">
    <source>
        <dbReference type="ARBA" id="ARBA00023121"/>
    </source>
</evidence>
<dbReference type="InterPro" id="IPR043168">
    <property type="entry name" value="DegV_C"/>
</dbReference>
<accession>B3R0B7</accession>
<reference evidence="2 4" key="1">
    <citation type="journal article" date="2008" name="BMC Genomics">
        <title>The linear chromosome of the plant-pathogenic mycoplasma 'Candidatus Phytoplasma mali'.</title>
        <authorList>
            <person name="Kube M."/>
            <person name="Schneider B."/>
            <person name="Kuhl H."/>
            <person name="Dandekar T."/>
            <person name="Heitmann K."/>
            <person name="Migdoll A.M."/>
            <person name="Reinhardt R."/>
            <person name="Seemueller E."/>
        </authorList>
    </citation>
    <scope>NUCLEOTIDE SEQUENCE [LARGE SCALE GENOMIC DNA]</scope>
    <source>
        <strain evidence="2 4">AT</strain>
    </source>
</reference>
<dbReference type="Proteomes" id="UP000002020">
    <property type="component" value="Chromosome"/>
</dbReference>
<dbReference type="PANTHER" id="PTHR33434">
    <property type="entry name" value="DEGV DOMAIN-CONTAINING PROTEIN DR_1986-RELATED"/>
    <property type="match status" value="1"/>
</dbReference>
<dbReference type="PANTHER" id="PTHR33434:SF2">
    <property type="entry name" value="FATTY ACID-BINDING PROTEIN TM_1468"/>
    <property type="match status" value="1"/>
</dbReference>
<gene>
    <name evidence="3" type="primary">degV</name>
    <name evidence="2" type="ordered locus">ATP_00094</name>
    <name evidence="3" type="ordered locus">ATP_00095</name>
</gene>
<organism evidence="4">
    <name type="scientific">Phytoplasma mali (strain AT)</name>
    <dbReference type="NCBI Taxonomy" id="482235"/>
    <lineage>
        <taxon>Bacteria</taxon>
        <taxon>Bacillati</taxon>
        <taxon>Mycoplasmatota</taxon>
        <taxon>Mollicutes</taxon>
        <taxon>Acholeplasmatales</taxon>
        <taxon>Acholeplasmataceae</taxon>
        <taxon>Candidatus Phytoplasma</taxon>
        <taxon>16SrX (Apple proliferation group)</taxon>
    </lineage>
</organism>
<evidence type="ECO:0000313" key="2">
    <source>
        <dbReference type="EMBL" id="CAP18281.1"/>
    </source>
</evidence>
<dbReference type="eggNOG" id="COG1307">
    <property type="taxonomic scope" value="Bacteria"/>
</dbReference>
<sequence>MNKRKLGIVVDSACNQSEIKKIFPDVSIVPIQIIIENKIYEKDDIKNKDLLEFMKQKKKIKTSQPSPNLFLEAFQKQLNLGYEKIFCFTLSKKLSGTNNSANVAKNILNNPNVTIFDTNNIGPGTDYILRNLKNHIDNNDESEYEDIINKIFKSAEKNICYVYVDSLNYLLNQGRISKVKTFIGNFFKIKPIIELKNGVLSIKKKVRSLKKCFEYLIENIKDYHNQHQFIEIYFQYLNKNEHIIEFEKKLKTLKNDKLKIYNSEYCSSISINLGHDSFAISMFIDQFPIKK</sequence>
<protein>
    <submittedName>
        <fullName evidence="3">Uncharacterized BCR</fullName>
    </submittedName>
    <submittedName>
        <fullName evidence="2">Uncharacterized protein, DegV family</fullName>
    </submittedName>
</protein>
<dbReference type="Gene3D" id="3.30.1180.10">
    <property type="match status" value="1"/>
</dbReference>
<dbReference type="EMBL" id="CU469464">
    <property type="protein sequence ID" value="CAP18281.1"/>
    <property type="molecule type" value="Genomic_DNA"/>
</dbReference>
<dbReference type="STRING" id="37692.ATP_00094"/>
<dbReference type="SUPFAM" id="SSF82549">
    <property type="entry name" value="DAK1/DegV-like"/>
    <property type="match status" value="1"/>
</dbReference>
<dbReference type="KEGG" id="pml:ATP_00095"/>
<evidence type="ECO:0000313" key="4">
    <source>
        <dbReference type="Proteomes" id="UP000002020"/>
    </source>
</evidence>
<dbReference type="EMBL" id="CU469464">
    <property type="protein sequence ID" value="CAP18282.1"/>
    <property type="molecule type" value="Genomic_DNA"/>
</dbReference>
<dbReference type="InterPro" id="IPR050270">
    <property type="entry name" value="DegV_domain_contain"/>
</dbReference>